<dbReference type="PANTHER" id="PTHR33836:SF1">
    <property type="entry name" value="LOW-TEMPERATURE-INDUCED 65 KDA PROTEIN-RELATED"/>
    <property type="match status" value="1"/>
</dbReference>
<dbReference type="InterPro" id="IPR037491">
    <property type="entry name" value="LTI78/LTI65"/>
</dbReference>
<dbReference type="PANTHER" id="PTHR33836">
    <property type="entry name" value="LOW-TEMPERATURE-INDUCED 65 KDA PROTEIN-RELATED"/>
    <property type="match status" value="1"/>
</dbReference>
<feature type="domain" description="LTI65/LTI78 PGEED repeat" evidence="2">
    <location>
        <begin position="730"/>
        <end position="760"/>
    </location>
</feature>
<evidence type="ECO:0000313" key="5">
    <source>
        <dbReference type="EMBL" id="RZB61701.1"/>
    </source>
</evidence>
<accession>A0A445GKF4</accession>
<feature type="domain" description="LTI65/LTI78 N-terminal" evidence="4">
    <location>
        <begin position="34"/>
        <end position="109"/>
    </location>
</feature>
<dbReference type="InterPro" id="IPR056605">
    <property type="entry name" value="LTI65_LTI78_N"/>
</dbReference>
<feature type="region of interest" description="Disordered" evidence="1">
    <location>
        <begin position="1"/>
        <end position="82"/>
    </location>
</feature>
<organism evidence="5 6">
    <name type="scientific">Glycine soja</name>
    <name type="common">Wild soybean</name>
    <dbReference type="NCBI Taxonomy" id="3848"/>
    <lineage>
        <taxon>Eukaryota</taxon>
        <taxon>Viridiplantae</taxon>
        <taxon>Streptophyta</taxon>
        <taxon>Embryophyta</taxon>
        <taxon>Tracheophyta</taxon>
        <taxon>Spermatophyta</taxon>
        <taxon>Magnoliopsida</taxon>
        <taxon>eudicotyledons</taxon>
        <taxon>Gunneridae</taxon>
        <taxon>Pentapetalae</taxon>
        <taxon>rosids</taxon>
        <taxon>fabids</taxon>
        <taxon>Fabales</taxon>
        <taxon>Fabaceae</taxon>
        <taxon>Papilionoideae</taxon>
        <taxon>50 kb inversion clade</taxon>
        <taxon>NPAAA clade</taxon>
        <taxon>indigoferoid/millettioid clade</taxon>
        <taxon>Phaseoleae</taxon>
        <taxon>Glycine</taxon>
        <taxon>Glycine subgen. Soja</taxon>
    </lineage>
</organism>
<feature type="region of interest" description="Disordered" evidence="1">
    <location>
        <begin position="849"/>
        <end position="889"/>
    </location>
</feature>
<dbReference type="EMBL" id="QZWG01000016">
    <property type="protein sequence ID" value="RZB61701.1"/>
    <property type="molecule type" value="Genomic_DNA"/>
</dbReference>
<protein>
    <submittedName>
        <fullName evidence="5">Low-temperature-induced 65 kDa protein</fullName>
    </submittedName>
</protein>
<feature type="region of interest" description="Disordered" evidence="1">
    <location>
        <begin position="701"/>
        <end position="729"/>
    </location>
</feature>
<feature type="compositionally biased region" description="Basic and acidic residues" evidence="1">
    <location>
        <begin position="52"/>
        <end position="82"/>
    </location>
</feature>
<proteinExistence type="predicted"/>
<dbReference type="Pfam" id="PF23403">
    <property type="entry name" value="LTI65_LTI78_N"/>
    <property type="match status" value="1"/>
</dbReference>
<dbReference type="GO" id="GO:0006950">
    <property type="term" value="P:response to stress"/>
    <property type="evidence" value="ECO:0007669"/>
    <property type="project" value="TreeGrafter"/>
</dbReference>
<evidence type="ECO:0000259" key="2">
    <source>
        <dbReference type="Pfam" id="PF23399"/>
    </source>
</evidence>
<gene>
    <name evidence="5" type="ORF">D0Y65_044137</name>
</gene>
<evidence type="ECO:0000259" key="4">
    <source>
        <dbReference type="Pfam" id="PF23403"/>
    </source>
</evidence>
<dbReference type="GO" id="GO:0009737">
    <property type="term" value="P:response to abscisic acid"/>
    <property type="evidence" value="ECO:0007669"/>
    <property type="project" value="InterPro"/>
</dbReference>
<dbReference type="InterPro" id="IPR057059">
    <property type="entry name" value="LTI65/LTI78_PGEED"/>
</dbReference>
<feature type="compositionally biased region" description="Low complexity" evidence="1">
    <location>
        <begin position="434"/>
        <end position="451"/>
    </location>
</feature>
<evidence type="ECO:0000259" key="3">
    <source>
        <dbReference type="Pfam" id="PF23402"/>
    </source>
</evidence>
<feature type="compositionally biased region" description="Polar residues" evidence="1">
    <location>
        <begin position="190"/>
        <end position="206"/>
    </location>
</feature>
<comment type="caution">
    <text evidence="5">The sequence shown here is derived from an EMBL/GenBank/DDBJ whole genome shotgun (WGS) entry which is preliminary data.</text>
</comment>
<name>A0A445GKF4_GLYSO</name>
<feature type="compositionally biased region" description="Low complexity" evidence="1">
    <location>
        <begin position="618"/>
        <end position="642"/>
    </location>
</feature>
<feature type="domain" description="LTI65/LTI78 NYQTKV repeat" evidence="3">
    <location>
        <begin position="173"/>
        <end position="233"/>
    </location>
</feature>
<feature type="region of interest" description="Disordered" evidence="1">
    <location>
        <begin position="184"/>
        <end position="214"/>
    </location>
</feature>
<dbReference type="Pfam" id="PF23402">
    <property type="entry name" value="LTI65_LTI78_NYQTKV"/>
    <property type="match status" value="1"/>
</dbReference>
<feature type="compositionally biased region" description="Basic and acidic residues" evidence="1">
    <location>
        <begin position="880"/>
        <end position="889"/>
    </location>
</feature>
<feature type="compositionally biased region" description="Basic and acidic residues" evidence="1">
    <location>
        <begin position="496"/>
        <end position="510"/>
    </location>
</feature>
<dbReference type="InterPro" id="IPR012418">
    <property type="entry name" value="CAP160"/>
</dbReference>
<dbReference type="InterPro" id="IPR057058">
    <property type="entry name" value="LTI65_LTI78_NYQTKV"/>
</dbReference>
<feature type="region of interest" description="Disordered" evidence="1">
    <location>
        <begin position="421"/>
        <end position="465"/>
    </location>
</feature>
<evidence type="ECO:0000313" key="6">
    <source>
        <dbReference type="Proteomes" id="UP000289340"/>
    </source>
</evidence>
<reference evidence="5 6" key="1">
    <citation type="submission" date="2018-09" db="EMBL/GenBank/DDBJ databases">
        <title>A high-quality reference genome of wild soybean provides a powerful tool to mine soybean genomes.</title>
        <authorList>
            <person name="Xie M."/>
            <person name="Chung C.Y.L."/>
            <person name="Li M.-W."/>
            <person name="Wong F.-L."/>
            <person name="Chan T.-F."/>
            <person name="Lam H.-M."/>
        </authorList>
    </citation>
    <scope>NUCLEOTIDE SEQUENCE [LARGE SCALE GENOMIC DNA]</scope>
    <source>
        <strain evidence="6">cv. W05</strain>
        <tissue evidence="5">Hypocotyl of etiolated seedlings</tissue>
    </source>
</reference>
<feature type="compositionally biased region" description="Basic residues" evidence="1">
    <location>
        <begin position="41"/>
        <end position="51"/>
    </location>
</feature>
<dbReference type="Pfam" id="PF07918">
    <property type="entry name" value="CAP160"/>
    <property type="match status" value="4"/>
</dbReference>
<evidence type="ECO:0000256" key="1">
    <source>
        <dbReference type="SAM" id="MobiDB-lite"/>
    </source>
</evidence>
<feature type="compositionally biased region" description="Polar residues" evidence="1">
    <location>
        <begin position="511"/>
        <end position="529"/>
    </location>
</feature>
<feature type="compositionally biased region" description="Polar residues" evidence="1">
    <location>
        <begin position="849"/>
        <end position="863"/>
    </location>
</feature>
<feature type="region of interest" description="Disordered" evidence="1">
    <location>
        <begin position="611"/>
        <end position="642"/>
    </location>
</feature>
<dbReference type="Proteomes" id="UP000289340">
    <property type="component" value="Chromosome 16"/>
</dbReference>
<dbReference type="AlphaFoldDB" id="A0A445GKF4"/>
<feature type="compositionally biased region" description="Basic and acidic residues" evidence="1">
    <location>
        <begin position="26"/>
        <end position="40"/>
    </location>
</feature>
<keyword evidence="6" id="KW-1185">Reference proteome</keyword>
<dbReference type="Gramene" id="XM_028350784.1">
    <property type="protein sequence ID" value="XP_028206585.1"/>
    <property type="gene ID" value="LOC114390100"/>
</dbReference>
<feature type="compositionally biased region" description="Low complexity" evidence="1">
    <location>
        <begin position="702"/>
        <end position="719"/>
    </location>
</feature>
<feature type="region of interest" description="Disordered" evidence="1">
    <location>
        <begin position="493"/>
        <end position="544"/>
    </location>
</feature>
<feature type="region of interest" description="Disordered" evidence="1">
    <location>
        <begin position="307"/>
        <end position="337"/>
    </location>
</feature>
<dbReference type="Pfam" id="PF23399">
    <property type="entry name" value="LTI65_PGEED"/>
    <property type="match status" value="1"/>
</dbReference>
<sequence length="889" mass="97024">MDSRAVQTHSHEHHHNSHNVGSHAVAHGEEQHHHDHEKKSVLKKVKQKAKKIKDTITKHGHHDHEHEHGHEYHLDDQHIPDDHDLEEEDEMDEYPEVHGAPIYDSAAVRGAAPGHANTLGRPGVNFGGTTVMGVEPLHELRVVVVSPTTEINQNRTTDPTRTFVEGEKAVHRKVNLERPMYLEEDPHAPRSTSQAYAPANYQTKVTDPTGAGGAEIDITPVEKSFSRMAVHNEPKPYPEPKLFSTVPETHYPSAGSHSQLAPELSSATNYPTNYPSAQSYGQYMPELSSEVKTQYPKSHNQFMPELSTPTKTPYPSTNIHDQHLPQQSSATKTQYPLSGSHDKFAPVLSTEPNIQYPSTKIHDQDLPQQFTATKTQYPSSGSHDQLTPELSFSTEPNLQYTSTKIHDQHLPRQFSTNATHTICPSAGSHDQFLPEYPTQTKTPQTYTTTQVEEPHYEPSNESSYTDKISSATTAIADKAITAKNVVASKLGYGDDTTEKTQTNHKEENTSNEKPSTITSATSAKNTVSSDHQENTGSAKPSTISSATSAIADKAISAKNTVSSKLGYADNNTETTQASHQENTQPSTISLATAAIADKAVSAKNTVASKLGYGDNTETKTTQTTQTRNQLKNTGNEKPSTISSATSAIADKAVSAKNTVASKLGFGDTATTTQQEKRTDHAAAPTEYGKSVAQSLREKLAPVSGKDAGVGSGVKSKVSGTQTSSMGVEQDKGVSVKDYLVDKLRRGDEDRALSEVISETLHKKELPPVEVTEEGVRKVVSDAVHKREDDPERRMEHQRILGKVTESEEVKRRLGGESVVTEKKYQEMYVNSPGKGVVDKLKGVVGTCFTNPAENQSSQDSSMNYEAGRAEVEQVNQGAAGERRLQESSN</sequence>